<protein>
    <recommendedName>
        <fullName evidence="2">EF-hand domain-containing protein</fullName>
    </recommendedName>
</protein>
<feature type="signal peptide" evidence="1">
    <location>
        <begin position="1"/>
        <end position="20"/>
    </location>
</feature>
<feature type="chain" id="PRO_5047011117" description="EF-hand domain-containing protein" evidence="1">
    <location>
        <begin position="21"/>
        <end position="86"/>
    </location>
</feature>
<accession>A0ABQ5UHG2</accession>
<keyword evidence="1" id="KW-0732">Signal</keyword>
<gene>
    <name evidence="3" type="ORF">GCM10007913_34560</name>
</gene>
<dbReference type="PROSITE" id="PS50222">
    <property type="entry name" value="EF_HAND_2"/>
    <property type="match status" value="1"/>
</dbReference>
<organism evidence="3 4">
    <name type="scientific">Devosia yakushimensis</name>
    <dbReference type="NCBI Taxonomy" id="470028"/>
    <lineage>
        <taxon>Bacteria</taxon>
        <taxon>Pseudomonadati</taxon>
        <taxon>Pseudomonadota</taxon>
        <taxon>Alphaproteobacteria</taxon>
        <taxon>Hyphomicrobiales</taxon>
        <taxon>Devosiaceae</taxon>
        <taxon>Devosia</taxon>
    </lineage>
</organism>
<name>A0ABQ5UHG2_9HYPH</name>
<dbReference type="InterPro" id="IPR002048">
    <property type="entry name" value="EF_hand_dom"/>
</dbReference>
<evidence type="ECO:0000256" key="1">
    <source>
        <dbReference type="SAM" id="SignalP"/>
    </source>
</evidence>
<dbReference type="InterPro" id="IPR018247">
    <property type="entry name" value="EF_Hand_1_Ca_BS"/>
</dbReference>
<feature type="domain" description="EF-hand" evidence="2">
    <location>
        <begin position="47"/>
        <end position="82"/>
    </location>
</feature>
<reference evidence="3" key="1">
    <citation type="journal article" date="2014" name="Int. J. Syst. Evol. Microbiol.">
        <title>Complete genome of a new Firmicutes species belonging to the dominant human colonic microbiota ('Ruminococcus bicirculans') reveals two chromosomes and a selective capacity to utilize plant glucans.</title>
        <authorList>
            <consortium name="NISC Comparative Sequencing Program"/>
            <person name="Wegmann U."/>
            <person name="Louis P."/>
            <person name="Goesmann A."/>
            <person name="Henrissat B."/>
            <person name="Duncan S.H."/>
            <person name="Flint H.J."/>
        </authorList>
    </citation>
    <scope>NUCLEOTIDE SEQUENCE</scope>
    <source>
        <strain evidence="3">NBRC 103855</strain>
    </source>
</reference>
<dbReference type="EMBL" id="BSNG01000002">
    <property type="protein sequence ID" value="GLQ11524.1"/>
    <property type="molecule type" value="Genomic_DNA"/>
</dbReference>
<keyword evidence="4" id="KW-1185">Reference proteome</keyword>
<proteinExistence type="predicted"/>
<dbReference type="PROSITE" id="PS00018">
    <property type="entry name" value="EF_HAND_1"/>
    <property type="match status" value="1"/>
</dbReference>
<evidence type="ECO:0000259" key="2">
    <source>
        <dbReference type="PROSITE" id="PS50222"/>
    </source>
</evidence>
<dbReference type="SUPFAM" id="SSF47473">
    <property type="entry name" value="EF-hand"/>
    <property type="match status" value="1"/>
</dbReference>
<dbReference type="InterPro" id="IPR011992">
    <property type="entry name" value="EF-hand-dom_pair"/>
</dbReference>
<comment type="caution">
    <text evidence="3">The sequence shown here is derived from an EMBL/GenBank/DDBJ whole genome shotgun (WGS) entry which is preliminary data.</text>
</comment>
<sequence>MKKIILSTLVVLGLSGAAFAQDAVAPDFATLDTDASGGISLTELQVAMPGVTAEAFAAADTDANGELSAEEFAAATAPAPVPTPAM</sequence>
<dbReference type="Pfam" id="PF13202">
    <property type="entry name" value="EF-hand_5"/>
    <property type="match status" value="2"/>
</dbReference>
<dbReference type="RefSeq" id="WP_284392987.1">
    <property type="nucleotide sequence ID" value="NZ_BSNG01000002.1"/>
</dbReference>
<dbReference type="Gene3D" id="1.10.238.10">
    <property type="entry name" value="EF-hand"/>
    <property type="match status" value="1"/>
</dbReference>
<dbReference type="Proteomes" id="UP001161406">
    <property type="component" value="Unassembled WGS sequence"/>
</dbReference>
<evidence type="ECO:0000313" key="3">
    <source>
        <dbReference type="EMBL" id="GLQ11524.1"/>
    </source>
</evidence>
<evidence type="ECO:0000313" key="4">
    <source>
        <dbReference type="Proteomes" id="UP001161406"/>
    </source>
</evidence>
<reference evidence="3" key="2">
    <citation type="submission" date="2023-01" db="EMBL/GenBank/DDBJ databases">
        <title>Draft genome sequence of Devosia yakushimensis strain NBRC 103855.</title>
        <authorList>
            <person name="Sun Q."/>
            <person name="Mori K."/>
        </authorList>
    </citation>
    <scope>NUCLEOTIDE SEQUENCE</scope>
    <source>
        <strain evidence="3">NBRC 103855</strain>
    </source>
</reference>